<dbReference type="EMBL" id="JAUYVH010000001">
    <property type="protein sequence ID" value="MDQ9169082.1"/>
    <property type="molecule type" value="Genomic_DNA"/>
</dbReference>
<dbReference type="PROSITE" id="PS51257">
    <property type="entry name" value="PROKAR_LIPOPROTEIN"/>
    <property type="match status" value="1"/>
</dbReference>
<keyword evidence="2" id="KW-1185">Reference proteome</keyword>
<comment type="caution">
    <text evidence="1">The sequence shown here is derived from an EMBL/GenBank/DDBJ whole genome shotgun (WGS) entry which is preliminary data.</text>
</comment>
<organism evidence="1 2">
    <name type="scientific">Keguizhuia sedimenti</name>
    <dbReference type="NCBI Taxonomy" id="3064264"/>
    <lineage>
        <taxon>Bacteria</taxon>
        <taxon>Pseudomonadati</taxon>
        <taxon>Pseudomonadota</taxon>
        <taxon>Betaproteobacteria</taxon>
        <taxon>Burkholderiales</taxon>
        <taxon>Oxalobacteraceae</taxon>
        <taxon>Keguizhuia</taxon>
    </lineage>
</organism>
<accession>A0ABU1BJC5</accession>
<evidence type="ECO:0000313" key="1">
    <source>
        <dbReference type="EMBL" id="MDQ9169082.1"/>
    </source>
</evidence>
<proteinExistence type="predicted"/>
<gene>
    <name evidence="1" type="ORF">Q8A64_01525</name>
</gene>
<evidence type="ECO:0000313" key="2">
    <source>
        <dbReference type="Proteomes" id="UP001225596"/>
    </source>
</evidence>
<name>A0ABU1BJC5_9BURK</name>
<sequence>MTRWNHHSSATLVALLLACSLLIAQWAGLQHRVAHAQLQSTSIVTAEVDRSADDAPDNHLFHSCVLLDASAMGASLPTGKFVPLVLSNTSLPITVLPLVSWQALFTRQFSSRAPPSFS</sequence>
<protein>
    <recommendedName>
        <fullName evidence="3">DUF2946 domain-containing protein</fullName>
    </recommendedName>
</protein>
<evidence type="ECO:0008006" key="3">
    <source>
        <dbReference type="Google" id="ProtNLM"/>
    </source>
</evidence>
<dbReference type="Proteomes" id="UP001225596">
    <property type="component" value="Unassembled WGS sequence"/>
</dbReference>
<reference evidence="1 2" key="1">
    <citation type="submission" date="2023-08" db="EMBL/GenBank/DDBJ databases">
        <title>Oxalobacteraceae gen .nov., isolated from river sludge outside the plant.</title>
        <authorList>
            <person name="Zhao S.Y."/>
        </authorList>
    </citation>
    <scope>NUCLEOTIDE SEQUENCE [LARGE SCALE GENOMIC DNA]</scope>
    <source>
        <strain evidence="1 2">R-40</strain>
    </source>
</reference>
<dbReference type="RefSeq" id="WP_338434902.1">
    <property type="nucleotide sequence ID" value="NZ_JAUYVH010000001.1"/>
</dbReference>